<dbReference type="Pfam" id="PF25023">
    <property type="entry name" value="TEN_YD-shell"/>
    <property type="match status" value="1"/>
</dbReference>
<sequence>MFNPGADTSTGIGRSEVALRDVNGDGDTDHVRSTRDSELVVAENRTGRTNLLRSVSRPLGGRFDLDYRRDGNTADLPQQRWVLASTRVFDGHTGDGQDAQLSTFQYENGRFDRLERQFLGYGRVLVQQRDPGAADAVFRTVTTEYRTDNVYVRGLPTRSVTSDSAGRPFIETVNTYALRDVSTGQPVDPRSTTATVFPLLSRAEQRFYEGRATAGKTTSSEFTYDEYGNTTRVLDASEIGTADDVETRTGYTSTDPACRERHIVGVANTVQLTAVASRATMRHRQSTVDCRTGNVTQVRALLADGSKSVTDLEYLGNGNLKAVVGPANKTGQRYRLDYGYDPVVGVHVETVVDSFTLRSVVTHNYKYGLPETTVDENFQRVHLNYDRVGRLDFVAGPYEIPENRVTIDFEYHPEAEVPYAVSRHLDNTATGVRDDTIDTVQFSDGLGRVLQTKKDASVPPRPGAEPEPVMVVSGRGVFDFLGRYVEQYHPVTEPKGDANTRFTTAVDPVRPTRMDHDVLDRPTRVTLPDDTASTVAYGFGPDRSGATQFETVNTDANGKQRRTYTDVRELTTAVKEFNPAGGQPEIWTSYAYDQLGQITSAVDDRGNTTRAAYDNLGRRTLVDSPDSGKTETGYDLAGNVITKVTPNLRGKQKAVEYDHDFTRLIGIRYPVFTDNDVRYTYGALGAPENGAGRVTEIRDAAGTVTRGYGALGELTRETRALGGNALETGTSFTTLSRFDALNRVLETTYPDGEKLTYGYDSGGQVTTASGAKDGRTYPYLARQDYDKFEQKVLTETGSGVRTSYAYDEEDRRLATLKSQQANGQEFQDLSYRYDGVGNITQLSNDVAVPPAKGISGPSTQTFGYDDLNRLTSASGEYRNTTDKADRYTLDLTYDTIHNTTNKQQRHVLVNSSGIAKPQEGTTYTYRYAYAGGRPHAPSKIGQDTNSYDANGNLITITTGSHDVLALAGPGAEPGAEPAAVPTSEPISEPTVGLTVDLAASDDRTQFVWDEENRLACVHEDEDRTVKQEPGSCDQHADPSVRFVYDDAGNRVVKDGGTKHVSPGRNFSRVGGQSFKHVFVGETRLLTKKVENKPETEQFYFHTDHLGSSGLVTDRTGKLVSHQEYFPFGETWAAESGAGPPVPYQYNGKEFDEETGLYHYGSRYFDPRTQLWQSPDPALPTYLDGAGNGGVRNSANLASYTYTYNNPVRLTDPDGELSTEPWQLVRAAAPIAARACVVGPWGCVAGAVGLALVGVGAYAYYQYNRAPEVVDSPPVAPAPQVLPEPERATAPAASPAPPPSPRSGTSVTTRDDNERIAVIGRTWDVQKYKYDPRYEVLDIPDLRKLSPDDPLYDPANSGWSLTINNEVWLQMVIRKRMLVLVASPEEGNRWDYANNRPTVMALELNRLRQAGYQPRSGIRPIQRGEILRTFGRW</sequence>
<dbReference type="InterPro" id="IPR022045">
    <property type="entry name" value="TcdB_toxin_mid/N"/>
</dbReference>
<gene>
    <name evidence="5" type="ORF">NZH93_14450</name>
</gene>
<dbReference type="NCBIfam" id="TIGR03696">
    <property type="entry name" value="Rhs_assc_core"/>
    <property type="match status" value="1"/>
</dbReference>
<comment type="caution">
    <text evidence="5">The sequence shown here is derived from an EMBL/GenBank/DDBJ whole genome shotgun (WGS) entry which is preliminary data.</text>
</comment>
<dbReference type="NCBIfam" id="TIGR01643">
    <property type="entry name" value="YD_repeat_2x"/>
    <property type="match status" value="1"/>
</dbReference>
<evidence type="ECO:0000313" key="6">
    <source>
        <dbReference type="Proteomes" id="UP001141259"/>
    </source>
</evidence>
<reference evidence="5" key="1">
    <citation type="submission" date="2022-08" db="EMBL/GenBank/DDBJ databases">
        <authorList>
            <person name="Tistechok S."/>
            <person name="Samborskyy M."/>
            <person name="Roman I."/>
        </authorList>
    </citation>
    <scope>NUCLEOTIDE SEQUENCE</scope>
    <source>
        <strain evidence="5">DSM 103496</strain>
    </source>
</reference>
<keyword evidence="6" id="KW-1185">Reference proteome</keyword>
<feature type="domain" description="Teneurin-like YD-shell" evidence="4">
    <location>
        <begin position="1095"/>
        <end position="1207"/>
    </location>
</feature>
<dbReference type="Gene3D" id="2.180.10.10">
    <property type="entry name" value="RHS repeat-associated core"/>
    <property type="match status" value="1"/>
</dbReference>
<feature type="domain" description="Insecticide toxin TcdB middle/N-terminal" evidence="3">
    <location>
        <begin position="6"/>
        <end position="149"/>
    </location>
</feature>
<evidence type="ECO:0000256" key="1">
    <source>
        <dbReference type="ARBA" id="ARBA00022737"/>
    </source>
</evidence>
<dbReference type="InterPro" id="IPR006530">
    <property type="entry name" value="YD"/>
</dbReference>
<dbReference type="RefSeq" id="WP_259623559.1">
    <property type="nucleotide sequence ID" value="NZ_JANYMP010000005.1"/>
</dbReference>
<dbReference type="Pfam" id="PF12256">
    <property type="entry name" value="TcdB_toxin_midN"/>
    <property type="match status" value="1"/>
</dbReference>
<evidence type="ECO:0000256" key="2">
    <source>
        <dbReference type="SAM" id="MobiDB-lite"/>
    </source>
</evidence>
<dbReference type="Pfam" id="PF05593">
    <property type="entry name" value="RHS_repeat"/>
    <property type="match status" value="2"/>
</dbReference>
<evidence type="ECO:0008006" key="7">
    <source>
        <dbReference type="Google" id="ProtNLM"/>
    </source>
</evidence>
<proteinExistence type="predicted"/>
<dbReference type="PANTHER" id="PTHR32305:SF15">
    <property type="entry name" value="PROTEIN RHSA-RELATED"/>
    <property type="match status" value="1"/>
</dbReference>
<dbReference type="InterPro" id="IPR031325">
    <property type="entry name" value="RHS_repeat"/>
</dbReference>
<accession>A0A9X2VL05</accession>
<dbReference type="InterPro" id="IPR022385">
    <property type="entry name" value="Rhs_assc_core"/>
</dbReference>
<dbReference type="PANTHER" id="PTHR32305">
    <property type="match status" value="1"/>
</dbReference>
<dbReference type="Proteomes" id="UP001141259">
    <property type="component" value="Unassembled WGS sequence"/>
</dbReference>
<dbReference type="InterPro" id="IPR050708">
    <property type="entry name" value="T6SS_VgrG/RHS"/>
</dbReference>
<name>A0A9X2VL05_9PSEU</name>
<evidence type="ECO:0000259" key="3">
    <source>
        <dbReference type="Pfam" id="PF12256"/>
    </source>
</evidence>
<keyword evidence="1" id="KW-0677">Repeat</keyword>
<evidence type="ECO:0000313" key="5">
    <source>
        <dbReference type="EMBL" id="MCS7478059.1"/>
    </source>
</evidence>
<dbReference type="EMBL" id="JANYMP010000005">
    <property type="protein sequence ID" value="MCS7478059.1"/>
    <property type="molecule type" value="Genomic_DNA"/>
</dbReference>
<feature type="region of interest" description="Disordered" evidence="2">
    <location>
        <begin position="1274"/>
        <end position="1312"/>
    </location>
</feature>
<protein>
    <recommendedName>
        <fullName evidence="7">RHS repeat-associated protein</fullName>
    </recommendedName>
</protein>
<organism evidence="5 6">
    <name type="scientific">Umezawaea endophytica</name>
    <dbReference type="NCBI Taxonomy" id="1654476"/>
    <lineage>
        <taxon>Bacteria</taxon>
        <taxon>Bacillati</taxon>
        <taxon>Actinomycetota</taxon>
        <taxon>Actinomycetes</taxon>
        <taxon>Pseudonocardiales</taxon>
        <taxon>Pseudonocardiaceae</taxon>
        <taxon>Umezawaea</taxon>
    </lineage>
</organism>
<dbReference type="InterPro" id="IPR056823">
    <property type="entry name" value="TEN-like_YD-shell"/>
</dbReference>
<evidence type="ECO:0000259" key="4">
    <source>
        <dbReference type="Pfam" id="PF25023"/>
    </source>
</evidence>